<dbReference type="AlphaFoldDB" id="A0A2T4YW22"/>
<protein>
    <recommendedName>
        <fullName evidence="3">Flagellar FliJ protein</fullName>
    </recommendedName>
</protein>
<name>A0A2T4YW22_9SPHN</name>
<dbReference type="EMBL" id="PZZN01000001">
    <property type="protein sequence ID" value="PTM48015.1"/>
    <property type="molecule type" value="Genomic_DNA"/>
</dbReference>
<accession>A0A2T4YW22</accession>
<keyword evidence="2" id="KW-1185">Reference proteome</keyword>
<sequence length="151" mass="16346">MPLPSWSVSSVADARAKTLARIHRVRTLQLGLTRADEARAHDKAASEQALSTRISGLAAAVAPVEQTAVAVSLGASAHYRERLQQSADAAVERVRSAEYQVARATDATRAAQRDQSAVEKLIARAQADAVIRELRALEETPAFRKIRHDPC</sequence>
<reference evidence="1 2" key="1">
    <citation type="submission" date="2018-04" db="EMBL/GenBank/DDBJ databases">
        <title>Genomic Encyclopedia of Type Strains, Phase III (KMG-III): the genomes of soil and plant-associated and newly described type strains.</title>
        <authorList>
            <person name="Whitman W."/>
        </authorList>
    </citation>
    <scope>NUCLEOTIDE SEQUENCE [LARGE SCALE GENOMIC DNA]</scope>
    <source>
        <strain evidence="1 2">NW12</strain>
    </source>
</reference>
<evidence type="ECO:0008006" key="3">
    <source>
        <dbReference type="Google" id="ProtNLM"/>
    </source>
</evidence>
<dbReference type="Proteomes" id="UP000240996">
    <property type="component" value="Unassembled WGS sequence"/>
</dbReference>
<evidence type="ECO:0000313" key="1">
    <source>
        <dbReference type="EMBL" id="PTM48015.1"/>
    </source>
</evidence>
<comment type="caution">
    <text evidence="1">The sequence shown here is derived from an EMBL/GenBank/DDBJ whole genome shotgun (WGS) entry which is preliminary data.</text>
</comment>
<proteinExistence type="predicted"/>
<organism evidence="1 2">
    <name type="scientific">Sphingomonas aerolata</name>
    <dbReference type="NCBI Taxonomy" id="185951"/>
    <lineage>
        <taxon>Bacteria</taxon>
        <taxon>Pseudomonadati</taxon>
        <taxon>Pseudomonadota</taxon>
        <taxon>Alphaproteobacteria</taxon>
        <taxon>Sphingomonadales</taxon>
        <taxon>Sphingomonadaceae</taxon>
        <taxon>Sphingomonas</taxon>
    </lineage>
</organism>
<evidence type="ECO:0000313" key="2">
    <source>
        <dbReference type="Proteomes" id="UP000240996"/>
    </source>
</evidence>
<gene>
    <name evidence="1" type="ORF">C8J24_1423</name>
</gene>